<dbReference type="GO" id="GO:0016616">
    <property type="term" value="F:oxidoreductase activity, acting on the CH-OH group of donors, NAD or NADP as acceptor"/>
    <property type="evidence" value="ECO:0007669"/>
    <property type="project" value="TreeGrafter"/>
</dbReference>
<dbReference type="STRING" id="1499966.U14_01699"/>
<dbReference type="PANTHER" id="PTHR42760:SF40">
    <property type="entry name" value="3-OXOACYL-[ACYL-CARRIER-PROTEIN] REDUCTASE, CHLOROPLASTIC"/>
    <property type="match status" value="1"/>
</dbReference>
<evidence type="ECO:0000256" key="2">
    <source>
        <dbReference type="ARBA" id="ARBA00023002"/>
    </source>
</evidence>
<organism evidence="4">
    <name type="scientific">Candidatus Moduliflexus flocculans</name>
    <dbReference type="NCBI Taxonomy" id="1499966"/>
    <lineage>
        <taxon>Bacteria</taxon>
        <taxon>Candidatus Moduliflexota</taxon>
        <taxon>Candidatus Moduliflexia</taxon>
        <taxon>Candidatus Moduliflexales</taxon>
        <taxon>Candidatus Moduliflexaceae</taxon>
    </lineage>
</organism>
<dbReference type="Pfam" id="PF13561">
    <property type="entry name" value="adh_short_C2"/>
    <property type="match status" value="1"/>
</dbReference>
<reference evidence="4" key="1">
    <citation type="journal article" date="2015" name="PeerJ">
        <title>First genomic representation of candidate bacterial phylum KSB3 points to enhanced environmental sensing as a trigger of wastewater bulking.</title>
        <authorList>
            <person name="Sekiguchi Y."/>
            <person name="Ohashi A."/>
            <person name="Parks D.H."/>
            <person name="Yamauchi T."/>
            <person name="Tyson G.W."/>
            <person name="Hugenholtz P."/>
        </authorList>
    </citation>
    <scope>NUCLEOTIDE SEQUENCE [LARGE SCALE GENOMIC DNA]</scope>
</reference>
<dbReference type="HOGENOM" id="CLU_010194_1_1_0"/>
<dbReference type="PANTHER" id="PTHR42760">
    <property type="entry name" value="SHORT-CHAIN DEHYDROGENASES/REDUCTASES FAMILY MEMBER"/>
    <property type="match status" value="1"/>
</dbReference>
<dbReference type="SMART" id="SM00822">
    <property type="entry name" value="PKS_KR"/>
    <property type="match status" value="1"/>
</dbReference>
<dbReference type="PRINTS" id="PR00081">
    <property type="entry name" value="GDHRDH"/>
</dbReference>
<evidence type="ECO:0000259" key="3">
    <source>
        <dbReference type="SMART" id="SM00822"/>
    </source>
</evidence>
<dbReference type="InterPro" id="IPR002347">
    <property type="entry name" value="SDR_fam"/>
</dbReference>
<accession>A0A0S6VW93</accession>
<keyword evidence="2" id="KW-0560">Oxidoreductase</keyword>
<evidence type="ECO:0000313" key="4">
    <source>
        <dbReference type="EMBL" id="GAK50468.1"/>
    </source>
</evidence>
<gene>
    <name evidence="4" type="ORF">U14_01699</name>
</gene>
<dbReference type="InterPro" id="IPR057326">
    <property type="entry name" value="KR_dom"/>
</dbReference>
<dbReference type="NCBIfam" id="NF005559">
    <property type="entry name" value="PRK07231.1"/>
    <property type="match status" value="1"/>
</dbReference>
<dbReference type="InterPro" id="IPR036291">
    <property type="entry name" value="NAD(P)-bd_dom_sf"/>
</dbReference>
<dbReference type="SUPFAM" id="SSF51735">
    <property type="entry name" value="NAD(P)-binding Rossmann-fold domains"/>
    <property type="match status" value="1"/>
</dbReference>
<feature type="domain" description="Ketoreductase" evidence="3">
    <location>
        <begin position="8"/>
        <end position="191"/>
    </location>
</feature>
<protein>
    <submittedName>
        <fullName evidence="4">Short-chain dehydrogenase/reductase SDR</fullName>
    </submittedName>
</protein>
<comment type="similarity">
    <text evidence="1">Belongs to the short-chain dehydrogenases/reductases (SDR) family.</text>
</comment>
<sequence>MDLHLTGKVALVTGGSHGLGRSICLGLAAEGATVIVNYRQRPERAAAVVREIQETYSGEALAVYADMSNEAEIVRMFADIAAHYPQLDILVNNAAICPQSWVKNTSVQLWNDVLQVNLTGTFIACREMVKQLIAIERPGRIVNIASVAAFHGSTSGQAAYDASKGGMISFTISLAREVAPHGITVNALAPGLMVTDMTEKKYLANTEKYLARIPLGRFGETAEIADAVVFLCSDRAQYITGTTMNVSGGILMR</sequence>
<dbReference type="AlphaFoldDB" id="A0A0S6VW93"/>
<keyword evidence="5" id="KW-1185">Reference proteome</keyword>
<proteinExistence type="inferred from homology"/>
<dbReference type="EMBL" id="DF820456">
    <property type="protein sequence ID" value="GAK50468.1"/>
    <property type="molecule type" value="Genomic_DNA"/>
</dbReference>
<dbReference type="FunFam" id="3.40.50.720:FF:000173">
    <property type="entry name" value="3-oxoacyl-[acyl-carrier protein] reductase"/>
    <property type="match status" value="1"/>
</dbReference>
<evidence type="ECO:0000313" key="5">
    <source>
        <dbReference type="Proteomes" id="UP000030700"/>
    </source>
</evidence>
<dbReference type="Gene3D" id="3.40.50.720">
    <property type="entry name" value="NAD(P)-binding Rossmann-like Domain"/>
    <property type="match status" value="1"/>
</dbReference>
<evidence type="ECO:0000256" key="1">
    <source>
        <dbReference type="ARBA" id="ARBA00006484"/>
    </source>
</evidence>
<dbReference type="GO" id="GO:0030497">
    <property type="term" value="P:fatty acid elongation"/>
    <property type="evidence" value="ECO:0007669"/>
    <property type="project" value="TreeGrafter"/>
</dbReference>
<dbReference type="Proteomes" id="UP000030700">
    <property type="component" value="Unassembled WGS sequence"/>
</dbReference>
<name>A0A0S6VW93_9BACT</name>
<dbReference type="PRINTS" id="PR00080">
    <property type="entry name" value="SDRFAMILY"/>
</dbReference>